<dbReference type="Proteomes" id="UP000634004">
    <property type="component" value="Unassembled WGS sequence"/>
</dbReference>
<keyword evidence="1" id="KW-0732">Signal</keyword>
<organism evidence="2 3">
    <name type="scientific">Algimonas arctica</name>
    <dbReference type="NCBI Taxonomy" id="1479486"/>
    <lineage>
        <taxon>Bacteria</taxon>
        <taxon>Pseudomonadati</taxon>
        <taxon>Pseudomonadota</taxon>
        <taxon>Alphaproteobacteria</taxon>
        <taxon>Maricaulales</taxon>
        <taxon>Robiginitomaculaceae</taxon>
        <taxon>Algimonas</taxon>
    </lineage>
</organism>
<proteinExistence type="predicted"/>
<dbReference type="RefSeq" id="WP_189497644.1">
    <property type="nucleotide sequence ID" value="NZ_BMZH01000006.1"/>
</dbReference>
<dbReference type="PROSITE" id="PS51257">
    <property type="entry name" value="PROKAR_LIPOPROTEIN"/>
    <property type="match status" value="1"/>
</dbReference>
<evidence type="ECO:0000313" key="2">
    <source>
        <dbReference type="EMBL" id="GHA95457.1"/>
    </source>
</evidence>
<reference evidence="2" key="1">
    <citation type="journal article" date="2014" name="Int. J. Syst. Evol. Microbiol.">
        <title>Complete genome sequence of Corynebacterium casei LMG S-19264T (=DSM 44701T), isolated from a smear-ripened cheese.</title>
        <authorList>
            <consortium name="US DOE Joint Genome Institute (JGI-PGF)"/>
            <person name="Walter F."/>
            <person name="Albersmeier A."/>
            <person name="Kalinowski J."/>
            <person name="Ruckert C."/>
        </authorList>
    </citation>
    <scope>NUCLEOTIDE SEQUENCE</scope>
    <source>
        <strain evidence="2">KCTC 32513</strain>
    </source>
</reference>
<dbReference type="AlphaFoldDB" id="A0A8J3G2H1"/>
<dbReference type="EMBL" id="BMZH01000006">
    <property type="protein sequence ID" value="GHA95457.1"/>
    <property type="molecule type" value="Genomic_DNA"/>
</dbReference>
<comment type="caution">
    <text evidence="2">The sequence shown here is derived from an EMBL/GenBank/DDBJ whole genome shotgun (WGS) entry which is preliminary data.</text>
</comment>
<evidence type="ECO:0000313" key="3">
    <source>
        <dbReference type="Proteomes" id="UP000634004"/>
    </source>
</evidence>
<sequence>MRRPLFLSCLTALMLSACASLPDAERPIAGELAAIDGATPGMVAAGQANHIYRSQLAQLNDIREAEARVDLARARLDFATVRDRGAGDGDVREFLDARRSLRNLRNVYGPTDTGRPSWGYQPYGYGGHWPRGRRHWTNGPVGTLGLSVDKDIAIGQAMPLSMQSGN</sequence>
<evidence type="ECO:0000256" key="1">
    <source>
        <dbReference type="SAM" id="SignalP"/>
    </source>
</evidence>
<protein>
    <recommendedName>
        <fullName evidence="4">Lipoprotein</fullName>
    </recommendedName>
</protein>
<keyword evidence="3" id="KW-1185">Reference proteome</keyword>
<name>A0A8J3G2H1_9PROT</name>
<feature type="signal peptide" evidence="1">
    <location>
        <begin position="1"/>
        <end position="19"/>
    </location>
</feature>
<reference evidence="2" key="2">
    <citation type="submission" date="2020-09" db="EMBL/GenBank/DDBJ databases">
        <authorList>
            <person name="Sun Q."/>
            <person name="Kim S."/>
        </authorList>
    </citation>
    <scope>NUCLEOTIDE SEQUENCE</scope>
    <source>
        <strain evidence="2">KCTC 32513</strain>
    </source>
</reference>
<gene>
    <name evidence="2" type="ORF">GCM10009069_18080</name>
</gene>
<accession>A0A8J3G2H1</accession>
<feature type="chain" id="PRO_5035185559" description="Lipoprotein" evidence="1">
    <location>
        <begin position="20"/>
        <end position="166"/>
    </location>
</feature>
<evidence type="ECO:0008006" key="4">
    <source>
        <dbReference type="Google" id="ProtNLM"/>
    </source>
</evidence>